<dbReference type="InterPro" id="IPR023397">
    <property type="entry name" value="SAM-dep_MeTrfase_MraW_recog"/>
</dbReference>
<evidence type="ECO:0000313" key="5">
    <source>
        <dbReference type="EMBL" id="SVB72920.1"/>
    </source>
</evidence>
<reference evidence="5" key="1">
    <citation type="submission" date="2018-05" db="EMBL/GenBank/DDBJ databases">
        <authorList>
            <person name="Lanie J.A."/>
            <person name="Ng W.-L."/>
            <person name="Kazmierczak K.M."/>
            <person name="Andrzejewski T.M."/>
            <person name="Davidsen T.M."/>
            <person name="Wayne K.J."/>
            <person name="Tettelin H."/>
            <person name="Glass J.I."/>
            <person name="Rusch D."/>
            <person name="Podicherti R."/>
            <person name="Tsui H.-C.T."/>
            <person name="Winkler M.E."/>
        </authorList>
    </citation>
    <scope>NUCLEOTIDE SEQUENCE</scope>
</reference>
<accession>A0A382GCJ1</accession>
<dbReference type="InterPro" id="IPR002903">
    <property type="entry name" value="RsmH"/>
</dbReference>
<proteinExistence type="inferred from homology"/>
<dbReference type="EMBL" id="UINC01054790">
    <property type="protein sequence ID" value="SVB72920.1"/>
    <property type="molecule type" value="Genomic_DNA"/>
</dbReference>
<evidence type="ECO:0000256" key="3">
    <source>
        <dbReference type="ARBA" id="ARBA00022679"/>
    </source>
</evidence>
<comment type="similarity">
    <text evidence="1">Belongs to the methyltransferase superfamily. RsmH family.</text>
</comment>
<dbReference type="PANTHER" id="PTHR11265:SF0">
    <property type="entry name" value="12S RRNA N4-METHYLCYTIDINE METHYLTRANSFERASE"/>
    <property type="match status" value="1"/>
</dbReference>
<evidence type="ECO:0000256" key="4">
    <source>
        <dbReference type="ARBA" id="ARBA00022691"/>
    </source>
</evidence>
<evidence type="ECO:0000256" key="1">
    <source>
        <dbReference type="ARBA" id="ARBA00010396"/>
    </source>
</evidence>
<dbReference type="AlphaFoldDB" id="A0A382GCJ1"/>
<dbReference type="SUPFAM" id="SSF53335">
    <property type="entry name" value="S-adenosyl-L-methionine-dependent methyltransferases"/>
    <property type="match status" value="1"/>
</dbReference>
<dbReference type="Gene3D" id="3.40.50.150">
    <property type="entry name" value="Vaccinia Virus protein VP39"/>
    <property type="match status" value="1"/>
</dbReference>
<dbReference type="HAMAP" id="MF_01007">
    <property type="entry name" value="16SrRNA_methyltr_H"/>
    <property type="match status" value="1"/>
</dbReference>
<keyword evidence="3" id="KW-0808">Transferase</keyword>
<dbReference type="GO" id="GO:0071424">
    <property type="term" value="F:rRNA (cytosine-N4-)-methyltransferase activity"/>
    <property type="evidence" value="ECO:0007669"/>
    <property type="project" value="TreeGrafter"/>
</dbReference>
<name>A0A382GCJ1_9ZZZZ</name>
<dbReference type="Pfam" id="PF01795">
    <property type="entry name" value="Methyltransf_5"/>
    <property type="match status" value="1"/>
</dbReference>
<keyword evidence="2" id="KW-0489">Methyltransferase</keyword>
<sequence length="336" mass="37660">MINAAPIQTFSSSLRFSWPQELDEQATMEPNKTHHPVMVNEVLDNLAPSGGLIVDATLGTGGHSAAILSMDPQCTLIGIDRDTETIDAARKRLKPWEDRVRLVSNDYRRLPQLAFERSWQPIRGILADLGISSTQLDSAERGFSFRRSGPLDMRMDRTTDLTAADLVNNLDVDNLASLLRRYSDERYARPIARAIVRERQKNRLRSTDQLADIVSASIPRTPEHIHPATRTFQALRIAVNDELNGLYAFIVGAARLLAPGGRLVILSFHSLEDRLAKQAFRYLESDCVCPPRLPQCACTKFTEVEILTKRPLTAKNKEVEANPRSRSANLRALVRL</sequence>
<dbReference type="GO" id="GO:0005737">
    <property type="term" value="C:cytoplasm"/>
    <property type="evidence" value="ECO:0007669"/>
    <property type="project" value="TreeGrafter"/>
</dbReference>
<protein>
    <submittedName>
        <fullName evidence="5">Uncharacterized protein</fullName>
    </submittedName>
</protein>
<dbReference type="FunFam" id="1.10.150.170:FF:000003">
    <property type="entry name" value="Ribosomal RNA small subunit methyltransferase H"/>
    <property type="match status" value="1"/>
</dbReference>
<dbReference type="NCBIfam" id="TIGR00006">
    <property type="entry name" value="16S rRNA (cytosine(1402)-N(4))-methyltransferase RsmH"/>
    <property type="match status" value="1"/>
</dbReference>
<dbReference type="PIRSF" id="PIRSF004486">
    <property type="entry name" value="MraW"/>
    <property type="match status" value="1"/>
</dbReference>
<dbReference type="InterPro" id="IPR029063">
    <property type="entry name" value="SAM-dependent_MTases_sf"/>
</dbReference>
<dbReference type="CDD" id="cd02440">
    <property type="entry name" value="AdoMet_MTases"/>
    <property type="match status" value="1"/>
</dbReference>
<dbReference type="PANTHER" id="PTHR11265">
    <property type="entry name" value="S-ADENOSYL-METHYLTRANSFERASE MRAW"/>
    <property type="match status" value="1"/>
</dbReference>
<dbReference type="GO" id="GO:0070475">
    <property type="term" value="P:rRNA base methylation"/>
    <property type="evidence" value="ECO:0007669"/>
    <property type="project" value="TreeGrafter"/>
</dbReference>
<gene>
    <name evidence="5" type="ORF">METZ01_LOCUS225774</name>
</gene>
<organism evidence="5">
    <name type="scientific">marine metagenome</name>
    <dbReference type="NCBI Taxonomy" id="408172"/>
    <lineage>
        <taxon>unclassified sequences</taxon>
        <taxon>metagenomes</taxon>
        <taxon>ecological metagenomes</taxon>
    </lineage>
</organism>
<keyword evidence="4" id="KW-0949">S-adenosyl-L-methionine</keyword>
<dbReference type="SUPFAM" id="SSF81799">
    <property type="entry name" value="Putative methyltransferase TM0872, insert domain"/>
    <property type="match status" value="1"/>
</dbReference>
<evidence type="ECO:0000256" key="2">
    <source>
        <dbReference type="ARBA" id="ARBA00022603"/>
    </source>
</evidence>
<dbReference type="Gene3D" id="1.10.150.170">
    <property type="entry name" value="Putative methyltransferase TM0872, insert domain"/>
    <property type="match status" value="1"/>
</dbReference>